<dbReference type="GO" id="GO:0004888">
    <property type="term" value="F:transmembrane signaling receptor activity"/>
    <property type="evidence" value="ECO:0007669"/>
    <property type="project" value="InterPro"/>
</dbReference>
<evidence type="ECO:0000256" key="1">
    <source>
        <dbReference type="ARBA" id="ARBA00023224"/>
    </source>
</evidence>
<dbReference type="InterPro" id="IPR004090">
    <property type="entry name" value="Chemotax_Me-accpt_rcpt"/>
</dbReference>
<dbReference type="GO" id="GO:0007165">
    <property type="term" value="P:signal transduction"/>
    <property type="evidence" value="ECO:0007669"/>
    <property type="project" value="UniProtKB-KW"/>
</dbReference>
<dbReference type="SMART" id="SM00283">
    <property type="entry name" value="MA"/>
    <property type="match status" value="1"/>
</dbReference>
<dbReference type="PANTHER" id="PTHR32089:SF112">
    <property type="entry name" value="LYSOZYME-LIKE PROTEIN-RELATED"/>
    <property type="match status" value="1"/>
</dbReference>
<accession>A0A7D5BTV5</accession>
<keyword evidence="5" id="KW-1133">Transmembrane helix</keyword>
<dbReference type="PRINTS" id="PR00260">
    <property type="entry name" value="CHEMTRNSDUCR"/>
</dbReference>
<name>A0A7D5BTV5_9BACT</name>
<dbReference type="EMBL" id="MT520818">
    <property type="protein sequence ID" value="QKW93878.1"/>
    <property type="molecule type" value="Genomic_DNA"/>
</dbReference>
<evidence type="ECO:0000259" key="6">
    <source>
        <dbReference type="PROSITE" id="PS50111"/>
    </source>
</evidence>
<evidence type="ECO:0000256" key="3">
    <source>
        <dbReference type="PROSITE-ProRule" id="PRU00284"/>
    </source>
</evidence>
<evidence type="ECO:0000313" key="7">
    <source>
        <dbReference type="EMBL" id="QKW93878.1"/>
    </source>
</evidence>
<feature type="transmembrane region" description="Helical" evidence="5">
    <location>
        <begin position="247"/>
        <end position="268"/>
    </location>
</feature>
<sequence>MNTVDMADARQQGALVRRILLLLIGSNIPITPFSTYTASLFVGLERPQDVRVVLAMLALVVVFNASLVLFLVLRFLVRHTFEVLPTDANGRRLVRILKLPSRIAFFCVQLTWFHAGATFMLGVCLLTGQSLGAVIPVTAIATAFGVLLSIPMVPIIEHWTMKHALAEQERLGGSRATGRGYFWPRQSWYLPYAVASALMSTLFLAGVVVVIKLNRVQEQFARTLEAQGSSLLAEQMRQTSGELLRELGLPFLGLLALVFICPTLVAWLQVWRQSRAMHTVREAIEALATGAPEAPAWVSTDEAGDLADGMKTVLVKLREIPRTLQSAASRLSEAGSSLSSATEQQRQGITLQASALQEAHVTSEEIKQTSEAAAQKAEAVLQVATRVEELGRIGEQALQQSLEGLAAIRQFVDGMRDKVSRLDGSARQIGIITTTVKGIADRSNMLALNASIEAVRSGEHGKGFAVVAREIRGMADQSIHATGRIRAILDEISVAISDAVDMGEKGAQQLEDGMQMVKRSGDNFREVADIVQQSSASVRQISVTVRQQNEGISQIFTAIRQLSSIMEETVGRIDATQHASLMLKSVSDEVTQLARAYELRQGREPAPGRQGPRAFPS</sequence>
<feature type="transmembrane region" description="Helical" evidence="5">
    <location>
        <begin position="20"/>
        <end position="44"/>
    </location>
</feature>
<dbReference type="PANTHER" id="PTHR32089">
    <property type="entry name" value="METHYL-ACCEPTING CHEMOTAXIS PROTEIN MCPB"/>
    <property type="match status" value="1"/>
</dbReference>
<protein>
    <submittedName>
        <fullName evidence="7">Methyl-accepting transducer domain-containing protein</fullName>
    </submittedName>
</protein>
<feature type="domain" description="Methyl-accepting transducer" evidence="6">
    <location>
        <begin position="327"/>
        <end position="563"/>
    </location>
</feature>
<comment type="similarity">
    <text evidence="2">Belongs to the methyl-accepting chemotaxis (MCP) protein family.</text>
</comment>
<feature type="transmembrane region" description="Helical" evidence="5">
    <location>
        <begin position="50"/>
        <end position="73"/>
    </location>
</feature>
<evidence type="ECO:0000256" key="2">
    <source>
        <dbReference type="ARBA" id="ARBA00029447"/>
    </source>
</evidence>
<feature type="transmembrane region" description="Helical" evidence="5">
    <location>
        <begin position="134"/>
        <end position="156"/>
    </location>
</feature>
<dbReference type="Pfam" id="PF00015">
    <property type="entry name" value="MCPsignal"/>
    <property type="match status" value="1"/>
</dbReference>
<evidence type="ECO:0000256" key="4">
    <source>
        <dbReference type="SAM" id="MobiDB-lite"/>
    </source>
</evidence>
<dbReference type="AlphaFoldDB" id="A0A7D5BTV5"/>
<dbReference type="Gene3D" id="1.10.287.950">
    <property type="entry name" value="Methyl-accepting chemotaxis protein"/>
    <property type="match status" value="1"/>
</dbReference>
<dbReference type="PROSITE" id="PS50111">
    <property type="entry name" value="CHEMOTAXIS_TRANSDUC_2"/>
    <property type="match status" value="1"/>
</dbReference>
<feature type="transmembrane region" description="Helical" evidence="5">
    <location>
        <begin position="103"/>
        <end position="128"/>
    </location>
</feature>
<keyword evidence="1 3" id="KW-0807">Transducer</keyword>
<organism evidence="7">
    <name type="scientific">Vitiosangium cumulatum</name>
    <dbReference type="NCBI Taxonomy" id="1867796"/>
    <lineage>
        <taxon>Bacteria</taxon>
        <taxon>Pseudomonadati</taxon>
        <taxon>Myxococcota</taxon>
        <taxon>Myxococcia</taxon>
        <taxon>Myxococcales</taxon>
        <taxon>Cystobacterineae</taxon>
        <taxon>Archangiaceae</taxon>
        <taxon>Vitiosangium</taxon>
    </lineage>
</organism>
<dbReference type="GO" id="GO:0006935">
    <property type="term" value="P:chemotaxis"/>
    <property type="evidence" value="ECO:0007669"/>
    <property type="project" value="InterPro"/>
</dbReference>
<dbReference type="GO" id="GO:0016020">
    <property type="term" value="C:membrane"/>
    <property type="evidence" value="ECO:0007669"/>
    <property type="project" value="InterPro"/>
</dbReference>
<keyword evidence="5" id="KW-0812">Transmembrane</keyword>
<evidence type="ECO:0000256" key="5">
    <source>
        <dbReference type="SAM" id="Phobius"/>
    </source>
</evidence>
<feature type="transmembrane region" description="Helical" evidence="5">
    <location>
        <begin position="189"/>
        <end position="211"/>
    </location>
</feature>
<dbReference type="InterPro" id="IPR004089">
    <property type="entry name" value="MCPsignal_dom"/>
</dbReference>
<keyword evidence="5" id="KW-0472">Membrane</keyword>
<proteinExistence type="inferred from homology"/>
<reference evidence="7" key="1">
    <citation type="journal article" date="2020" name="Molecules">
        <title>2-Hydroxysorangiadenosine: Structure and Biosynthesis of a Myxobacterial Sesquiterpene-Nucleoside.</title>
        <authorList>
            <person name="Okoth D.A."/>
            <person name="Hug J.J."/>
            <person name="Garcia R."/>
            <person name="Sproer C."/>
            <person name="Overmann J."/>
            <person name="Muller R."/>
        </authorList>
    </citation>
    <scope>NUCLEOTIDE SEQUENCE</scope>
    <source>
        <strain evidence="7">MCy10943</strain>
    </source>
</reference>
<feature type="region of interest" description="Disordered" evidence="4">
    <location>
        <begin position="598"/>
        <end position="617"/>
    </location>
</feature>
<dbReference type="SUPFAM" id="SSF58104">
    <property type="entry name" value="Methyl-accepting chemotaxis protein (MCP) signaling domain"/>
    <property type="match status" value="1"/>
</dbReference>